<gene>
    <name evidence="2" type="ORF">I4I81_08575</name>
</gene>
<keyword evidence="1" id="KW-0732">Signal</keyword>
<dbReference type="PROSITE" id="PS51257">
    <property type="entry name" value="PROKAR_LIPOPROTEIN"/>
    <property type="match status" value="1"/>
</dbReference>
<dbReference type="RefSeq" id="WP_218615948.1">
    <property type="nucleotide sequence ID" value="NZ_JADQDK010000001.1"/>
</dbReference>
<evidence type="ECO:0000256" key="1">
    <source>
        <dbReference type="SAM" id="SignalP"/>
    </source>
</evidence>
<comment type="caution">
    <text evidence="2">The sequence shown here is derived from an EMBL/GenBank/DDBJ whole genome shotgun (WGS) entry which is preliminary data.</text>
</comment>
<protein>
    <recommendedName>
        <fullName evidence="4">DUF3558 domain-containing protein</fullName>
    </recommendedName>
</protein>
<sequence>MRLLGVLAGAAVLAGCTAAPAPEAAPVTTQPPAPPAACLLDADALTMASGVAWAPDEIAASDTRCIYDADGGGGEFLVVEIAPAVPLDDVAAVCTAGSRTPAGTGFVCGLPGGGVFAATERDGDLLTLAAAAVPAATTADRLATALDAQLTLVG</sequence>
<reference evidence="2 3" key="1">
    <citation type="submission" date="2020-11" db="EMBL/GenBank/DDBJ databases">
        <title>Pseudonocardia abyssalis sp. nov. and Pseudonocardia oceani sp. nov., description and phylogenomic analysis of two novel actinomycetes isolated from the deep Southern Ocean.</title>
        <authorList>
            <person name="Parra J."/>
        </authorList>
    </citation>
    <scope>NUCLEOTIDE SEQUENCE [LARGE SCALE GENOMIC DNA]</scope>
    <source>
        <strain evidence="2 3">KRD-168</strain>
    </source>
</reference>
<keyword evidence="3" id="KW-1185">Reference proteome</keyword>
<name>A0ABS6URD4_9PSEU</name>
<dbReference type="Proteomes" id="UP000694287">
    <property type="component" value="Unassembled WGS sequence"/>
</dbReference>
<accession>A0ABS6URD4</accession>
<organism evidence="2 3">
    <name type="scientific">Pseudonocardia abyssalis</name>
    <dbReference type="NCBI Taxonomy" id="2792008"/>
    <lineage>
        <taxon>Bacteria</taxon>
        <taxon>Bacillati</taxon>
        <taxon>Actinomycetota</taxon>
        <taxon>Actinomycetes</taxon>
        <taxon>Pseudonocardiales</taxon>
        <taxon>Pseudonocardiaceae</taxon>
        <taxon>Pseudonocardia</taxon>
    </lineage>
</organism>
<feature type="signal peptide" evidence="1">
    <location>
        <begin position="1"/>
        <end position="21"/>
    </location>
</feature>
<evidence type="ECO:0008006" key="4">
    <source>
        <dbReference type="Google" id="ProtNLM"/>
    </source>
</evidence>
<feature type="chain" id="PRO_5046230781" description="DUF3558 domain-containing protein" evidence="1">
    <location>
        <begin position="22"/>
        <end position="154"/>
    </location>
</feature>
<proteinExistence type="predicted"/>
<dbReference type="EMBL" id="JADQDK010000001">
    <property type="protein sequence ID" value="MBW0134309.1"/>
    <property type="molecule type" value="Genomic_DNA"/>
</dbReference>
<evidence type="ECO:0000313" key="3">
    <source>
        <dbReference type="Proteomes" id="UP000694287"/>
    </source>
</evidence>
<evidence type="ECO:0000313" key="2">
    <source>
        <dbReference type="EMBL" id="MBW0134309.1"/>
    </source>
</evidence>